<dbReference type="Proteomes" id="UP000022082">
    <property type="component" value="Unassembled WGS sequence"/>
</dbReference>
<name>A0A015WWZ3_BACFG</name>
<feature type="coiled-coil region" evidence="1">
    <location>
        <begin position="132"/>
        <end position="159"/>
    </location>
</feature>
<comment type="caution">
    <text evidence="2">The sequence shown here is derived from an EMBL/GenBank/DDBJ whole genome shotgun (WGS) entry which is preliminary data.</text>
</comment>
<dbReference type="RefSeq" id="WP_005655401.1">
    <property type="nucleotide sequence ID" value="NZ_JGDJ01000287.1"/>
</dbReference>
<proteinExistence type="predicted"/>
<dbReference type="PATRIC" id="fig|1339327.3.peg.4943"/>
<evidence type="ECO:0000313" key="2">
    <source>
        <dbReference type="EMBL" id="EXZ26445.1"/>
    </source>
</evidence>
<dbReference type="GeneID" id="31797464"/>
<evidence type="ECO:0000313" key="3">
    <source>
        <dbReference type="Proteomes" id="UP000022082"/>
    </source>
</evidence>
<accession>A0A015WWZ3</accession>
<keyword evidence="1" id="KW-0175">Coiled coil</keyword>
<gene>
    <name evidence="2" type="ORF">M136_4458</name>
</gene>
<protein>
    <submittedName>
        <fullName evidence="2">Uncharacterized protein</fullName>
    </submittedName>
</protein>
<sequence length="161" mass="18675">MEERVLYGYMDGDYLQCIEIAPIPQKIRNEKTGEITTRMVSVIEQVAELPTIYKPVDAIDESKQNTDKEGYVVRIVPYDAGDRISFRYIEVPDFQKVAHEIERSKEVLASSDYKIIKCYEAALMGYAMPYEIKALHNERQLLRDKINELEARYTSLSDDIL</sequence>
<dbReference type="AlphaFoldDB" id="A0A015WWZ3"/>
<dbReference type="EMBL" id="JGDJ01000287">
    <property type="protein sequence ID" value="EXZ26445.1"/>
    <property type="molecule type" value="Genomic_DNA"/>
</dbReference>
<reference evidence="2 3" key="1">
    <citation type="submission" date="2014-02" db="EMBL/GenBank/DDBJ databases">
        <authorList>
            <person name="Sears C."/>
            <person name="Carroll K."/>
            <person name="Sack B.R."/>
            <person name="Qadri F."/>
            <person name="Myers L.L."/>
            <person name="Chung G.-T."/>
            <person name="Escheverria P."/>
            <person name="Fraser C.M."/>
            <person name="Sadzewicz L."/>
            <person name="Shefchek K.A."/>
            <person name="Tallon L."/>
            <person name="Das S.P."/>
            <person name="Daugherty S."/>
            <person name="Mongodin E.F."/>
        </authorList>
    </citation>
    <scope>NUCLEOTIDE SEQUENCE [LARGE SCALE GENOMIC DNA]</scope>
    <source>
        <strain evidence="2 3">S36L11</strain>
    </source>
</reference>
<evidence type="ECO:0000256" key="1">
    <source>
        <dbReference type="SAM" id="Coils"/>
    </source>
</evidence>
<organism evidence="2 3">
    <name type="scientific">Bacteroides fragilis str. S36L11</name>
    <dbReference type="NCBI Taxonomy" id="1339327"/>
    <lineage>
        <taxon>Bacteria</taxon>
        <taxon>Pseudomonadati</taxon>
        <taxon>Bacteroidota</taxon>
        <taxon>Bacteroidia</taxon>
        <taxon>Bacteroidales</taxon>
        <taxon>Bacteroidaceae</taxon>
        <taxon>Bacteroides</taxon>
    </lineage>
</organism>